<keyword evidence="4" id="KW-1185">Reference proteome</keyword>
<comment type="caution">
    <text evidence="2">The sequence shown here is derived from an EMBL/GenBank/DDBJ whole genome shotgun (WGS) entry which is preliminary data.</text>
</comment>
<dbReference type="AlphaFoldDB" id="A0A9P1DMA5"/>
<dbReference type="EMBL" id="CAMXCT030005390">
    <property type="protein sequence ID" value="CAL4799522.1"/>
    <property type="molecule type" value="Genomic_DNA"/>
</dbReference>
<evidence type="ECO:0000313" key="4">
    <source>
        <dbReference type="Proteomes" id="UP001152797"/>
    </source>
</evidence>
<feature type="region of interest" description="Disordered" evidence="1">
    <location>
        <begin position="1"/>
        <end position="234"/>
    </location>
</feature>
<evidence type="ECO:0000313" key="3">
    <source>
        <dbReference type="EMBL" id="CAL1165585.1"/>
    </source>
</evidence>
<proteinExistence type="predicted"/>
<reference evidence="3" key="2">
    <citation type="submission" date="2024-04" db="EMBL/GenBank/DDBJ databases">
        <authorList>
            <person name="Chen Y."/>
            <person name="Shah S."/>
            <person name="Dougan E. K."/>
            <person name="Thang M."/>
            <person name="Chan C."/>
        </authorList>
    </citation>
    <scope>NUCLEOTIDE SEQUENCE [LARGE SCALE GENOMIC DNA]</scope>
</reference>
<dbReference type="Proteomes" id="UP001152797">
    <property type="component" value="Unassembled WGS sequence"/>
</dbReference>
<sequence>MGGRSERGHGRSRSRRDRYRDDRGDRERDHRDPRDARDARGRDARDPGRERDRDDLRRGSHYHMGYDAERSRARHDRYPDRTSDRERYPRESERYNLRQSERGERGERGGRGRGDGWDANNSDRGRTGRGRPRESTREVFFSDRSAPDVRELRDHGGRAEAEHRPEIQRRNEVKRPKRLSGANDVQLGERRGGERQSQRDRPQETRWLSHKKDDKAHPDGQNIHQEQDALYQLW</sequence>
<accession>A0A9P1DMA5</accession>
<reference evidence="2" key="1">
    <citation type="submission" date="2022-10" db="EMBL/GenBank/DDBJ databases">
        <authorList>
            <person name="Chen Y."/>
            <person name="Dougan E. K."/>
            <person name="Chan C."/>
            <person name="Rhodes N."/>
            <person name="Thang M."/>
        </authorList>
    </citation>
    <scope>NUCLEOTIDE SEQUENCE</scope>
</reference>
<organism evidence="2">
    <name type="scientific">Cladocopium goreaui</name>
    <dbReference type="NCBI Taxonomy" id="2562237"/>
    <lineage>
        <taxon>Eukaryota</taxon>
        <taxon>Sar</taxon>
        <taxon>Alveolata</taxon>
        <taxon>Dinophyceae</taxon>
        <taxon>Suessiales</taxon>
        <taxon>Symbiodiniaceae</taxon>
        <taxon>Cladocopium</taxon>
    </lineage>
</organism>
<evidence type="ECO:0000256" key="1">
    <source>
        <dbReference type="SAM" id="MobiDB-lite"/>
    </source>
</evidence>
<protein>
    <submittedName>
        <fullName evidence="2">Uncharacterized protein</fullName>
    </submittedName>
</protein>
<evidence type="ECO:0000313" key="2">
    <source>
        <dbReference type="EMBL" id="CAI4012210.1"/>
    </source>
</evidence>
<dbReference type="EMBL" id="CAMXCT010005390">
    <property type="protein sequence ID" value="CAI4012210.1"/>
    <property type="molecule type" value="Genomic_DNA"/>
</dbReference>
<feature type="compositionally biased region" description="Basic and acidic residues" evidence="1">
    <location>
        <begin position="187"/>
        <end position="204"/>
    </location>
</feature>
<gene>
    <name evidence="2" type="ORF">C1SCF055_LOCUS37299</name>
</gene>
<name>A0A9P1DMA5_9DINO</name>
<dbReference type="EMBL" id="CAMXCT020005390">
    <property type="protein sequence ID" value="CAL1165585.1"/>
    <property type="molecule type" value="Genomic_DNA"/>
</dbReference>
<feature type="compositionally biased region" description="Basic and acidic residues" evidence="1">
    <location>
        <begin position="18"/>
        <end position="174"/>
    </location>
</feature>